<reference evidence="2 3" key="2">
    <citation type="submission" date="2018-03" db="EMBL/GenBank/DDBJ databases">
        <title>The ancient ancestry and fast evolution of plastids.</title>
        <authorList>
            <person name="Moore K.R."/>
            <person name="Magnabosco C."/>
            <person name="Momper L."/>
            <person name="Gold D.A."/>
            <person name="Bosak T."/>
            <person name="Fournier G.P."/>
        </authorList>
    </citation>
    <scope>NUCLEOTIDE SEQUENCE [LARGE SCALE GENOMIC DNA]</scope>
    <source>
        <strain evidence="2 3">ULC007</strain>
    </source>
</reference>
<name>A0A2T1DET2_9CYAN</name>
<organism evidence="2 3">
    <name type="scientific">Phormidesmis priestleyi ULC007</name>
    <dbReference type="NCBI Taxonomy" id="1920490"/>
    <lineage>
        <taxon>Bacteria</taxon>
        <taxon>Bacillati</taxon>
        <taxon>Cyanobacteriota</taxon>
        <taxon>Cyanophyceae</taxon>
        <taxon>Leptolyngbyales</taxon>
        <taxon>Leptolyngbyaceae</taxon>
        <taxon>Phormidesmis</taxon>
    </lineage>
</organism>
<dbReference type="GO" id="GO:0005509">
    <property type="term" value="F:calcium ion binding"/>
    <property type="evidence" value="ECO:0007669"/>
    <property type="project" value="InterPro"/>
</dbReference>
<feature type="domain" description="EF-hand" evidence="1">
    <location>
        <begin position="200"/>
        <end position="222"/>
    </location>
</feature>
<dbReference type="GO" id="GO:0006508">
    <property type="term" value="P:proteolysis"/>
    <property type="evidence" value="ECO:0007669"/>
    <property type="project" value="InterPro"/>
</dbReference>
<dbReference type="Pfam" id="PF00656">
    <property type="entry name" value="Peptidase_C14"/>
    <property type="match status" value="1"/>
</dbReference>
<keyword evidence="3" id="KW-1185">Reference proteome</keyword>
<evidence type="ECO:0000313" key="2">
    <source>
        <dbReference type="EMBL" id="PSB18966.1"/>
    </source>
</evidence>
<dbReference type="EMBL" id="PVWG01000013">
    <property type="protein sequence ID" value="PSB18966.1"/>
    <property type="molecule type" value="Genomic_DNA"/>
</dbReference>
<comment type="caution">
    <text evidence="2">The sequence shown here is derived from an EMBL/GenBank/DDBJ whole genome shotgun (WGS) entry which is preliminary data.</text>
</comment>
<dbReference type="InterPro" id="IPR018247">
    <property type="entry name" value="EF_Hand_1_Ca_BS"/>
</dbReference>
<dbReference type="GO" id="GO:0004197">
    <property type="term" value="F:cysteine-type endopeptidase activity"/>
    <property type="evidence" value="ECO:0007669"/>
    <property type="project" value="InterPro"/>
</dbReference>
<dbReference type="Gene3D" id="3.40.50.1460">
    <property type="match status" value="1"/>
</dbReference>
<proteinExistence type="predicted"/>
<evidence type="ECO:0000259" key="1">
    <source>
        <dbReference type="PROSITE" id="PS50222"/>
    </source>
</evidence>
<gene>
    <name evidence="2" type="ORF">C7B65_13175</name>
</gene>
<protein>
    <recommendedName>
        <fullName evidence="1">EF-hand domain-containing protein</fullName>
    </recommendedName>
</protein>
<dbReference type="InterPro" id="IPR002048">
    <property type="entry name" value="EF_hand_dom"/>
</dbReference>
<dbReference type="SUPFAM" id="SSF52129">
    <property type="entry name" value="Caspase-like"/>
    <property type="match status" value="1"/>
</dbReference>
<dbReference type="Proteomes" id="UP000238634">
    <property type="component" value="Unassembled WGS sequence"/>
</dbReference>
<dbReference type="InterPro" id="IPR011600">
    <property type="entry name" value="Pept_C14_caspase"/>
</dbReference>
<sequence length="590" mass="64517">MAKVALLIGVSEYEPGLNPLPSAAKDIKAMQQVLQHPEMGNFTASDIRVLENPDCQAMEEAIETLFASRKKDDLVLLFFSGHGIKDDQGRLYLSNAKTRTNQEGLVRSTAVPASIVQESMTRSRSKRQVVILDCCFSGAFAEGMLAKDDGSVDINSQLGGEGRAILTSSTSTQYSFEQQGSDLSVYTRYLIEGIETGAADQDNDGSISIDELHEYAKRKVQETAPAMKPEIYAVKEGFKILLAKASLGDPKLRYRKDVEHFASRGEISEIARMGLEAKRAKLGLLPEEGAAIEAEVVKPYQEYKQSLRQYEQEFNNAVKRQFPFSSETRSDLKYFQQALGLRDEDVAPIEAKLNPIVKPEPVPNPSNSKPSSKRGGWLVGLSLISTLTVATGAFFWTQLLLRPKVSITPPQKTAVITPPDVPKIPVVTTPLDVPKNPVVTTPPDVLKTPVVRITPDVPKTIDCKEQLASKLGRYEGKAIIQNSSPPGKSGRFIIDIDIKPDSKNLCKWIAEVQEFYPLKGGGILSSPVDPKSKQPVILTGSLGDPGERKAWNVVMKISIDGNRISGSSVWTPPSGVGGITYEEKFEATKS</sequence>
<dbReference type="InterPro" id="IPR029030">
    <property type="entry name" value="Caspase-like_dom_sf"/>
</dbReference>
<dbReference type="AlphaFoldDB" id="A0A2T1DET2"/>
<reference evidence="2 3" key="1">
    <citation type="submission" date="2018-02" db="EMBL/GenBank/DDBJ databases">
        <authorList>
            <person name="Cohen D.B."/>
            <person name="Kent A.D."/>
        </authorList>
    </citation>
    <scope>NUCLEOTIDE SEQUENCE [LARGE SCALE GENOMIC DNA]</scope>
    <source>
        <strain evidence="2 3">ULC007</strain>
    </source>
</reference>
<dbReference type="STRING" id="1920490.GCA_001895925_04818"/>
<dbReference type="NCBIfam" id="NF047832">
    <property type="entry name" value="caspase_w_EACC1"/>
    <property type="match status" value="1"/>
</dbReference>
<dbReference type="PROSITE" id="PS00018">
    <property type="entry name" value="EF_HAND_1"/>
    <property type="match status" value="1"/>
</dbReference>
<accession>A0A2T1DET2</accession>
<dbReference type="PROSITE" id="PS50222">
    <property type="entry name" value="EF_HAND_2"/>
    <property type="match status" value="1"/>
</dbReference>
<dbReference type="OrthoDB" id="473693at2"/>
<dbReference type="InterPro" id="IPR052039">
    <property type="entry name" value="Caspase-related_regulators"/>
</dbReference>
<dbReference type="PANTHER" id="PTHR22576:SF37">
    <property type="entry name" value="MUCOSA-ASSOCIATED LYMPHOID TISSUE LYMPHOMA TRANSLOCATION PROTEIN 1"/>
    <property type="match status" value="1"/>
</dbReference>
<dbReference type="RefSeq" id="WP_073072176.1">
    <property type="nucleotide sequence ID" value="NZ_MPPI01000014.1"/>
</dbReference>
<evidence type="ECO:0000313" key="3">
    <source>
        <dbReference type="Proteomes" id="UP000238634"/>
    </source>
</evidence>
<dbReference type="PANTHER" id="PTHR22576">
    <property type="entry name" value="MUCOSA ASSOCIATED LYMPHOID TISSUE LYMPHOMA TRANSLOCATION PROTEIN 1/PARACASPASE"/>
    <property type="match status" value="1"/>
</dbReference>